<dbReference type="Proteomes" id="UP000275394">
    <property type="component" value="Unassembled WGS sequence"/>
</dbReference>
<dbReference type="GO" id="GO:0032885">
    <property type="term" value="P:regulation of polysaccharide biosynthetic process"/>
    <property type="evidence" value="ECO:0007669"/>
    <property type="project" value="TreeGrafter"/>
</dbReference>
<dbReference type="Pfam" id="PF17188">
    <property type="entry name" value="MucB_RseB_C"/>
    <property type="match status" value="1"/>
</dbReference>
<evidence type="ECO:0000256" key="2">
    <source>
        <dbReference type="ARBA" id="ARBA00008150"/>
    </source>
</evidence>
<comment type="subcellular location">
    <subcellularLocation>
        <location evidence="1">Periplasm</location>
    </subcellularLocation>
</comment>
<organism evidence="8 9">
    <name type="scientific">Sinobacterium caligoides</name>
    <dbReference type="NCBI Taxonomy" id="933926"/>
    <lineage>
        <taxon>Bacteria</taxon>
        <taxon>Pseudomonadati</taxon>
        <taxon>Pseudomonadota</taxon>
        <taxon>Gammaproteobacteria</taxon>
        <taxon>Cellvibrionales</taxon>
        <taxon>Spongiibacteraceae</taxon>
        <taxon>Sinobacterium</taxon>
    </lineage>
</organism>
<evidence type="ECO:0000256" key="4">
    <source>
        <dbReference type="ARBA" id="ARBA00022764"/>
    </source>
</evidence>
<name>A0A3N2DY11_9GAMM</name>
<comment type="caution">
    <text evidence="8">The sequence shown here is derived from an EMBL/GenBank/DDBJ whole genome shotgun (WGS) entry which is preliminary data.</text>
</comment>
<reference evidence="8 9" key="1">
    <citation type="submission" date="2018-11" db="EMBL/GenBank/DDBJ databases">
        <title>Genomic Encyclopedia of Type Strains, Phase IV (KMG-IV): sequencing the most valuable type-strain genomes for metagenomic binning, comparative biology and taxonomic classification.</title>
        <authorList>
            <person name="Goeker M."/>
        </authorList>
    </citation>
    <scope>NUCLEOTIDE SEQUENCE [LARGE SCALE GENOMIC DNA]</scope>
    <source>
        <strain evidence="8 9">DSM 100316</strain>
    </source>
</reference>
<dbReference type="CDD" id="cd16327">
    <property type="entry name" value="RseB"/>
    <property type="match status" value="1"/>
</dbReference>
<dbReference type="PANTHER" id="PTHR38782:SF1">
    <property type="entry name" value="SIGMA-E FACTOR REGULATORY PROTEIN RSEB"/>
    <property type="match status" value="1"/>
</dbReference>
<comment type="similarity">
    <text evidence="2">Belongs to the RseB family.</text>
</comment>
<dbReference type="InterPro" id="IPR033434">
    <property type="entry name" value="MucB/RseB_N"/>
</dbReference>
<dbReference type="Pfam" id="PF03888">
    <property type="entry name" value="MucB_RseB"/>
    <property type="match status" value="1"/>
</dbReference>
<keyword evidence="4" id="KW-0574">Periplasm</keyword>
<dbReference type="AlphaFoldDB" id="A0A3N2DY11"/>
<evidence type="ECO:0000256" key="3">
    <source>
        <dbReference type="ARBA" id="ARBA00022729"/>
    </source>
</evidence>
<dbReference type="PIRSF" id="PIRSF005427">
    <property type="entry name" value="RseB"/>
    <property type="match status" value="1"/>
</dbReference>
<dbReference type="EMBL" id="RKHR01000003">
    <property type="protein sequence ID" value="ROS04721.1"/>
    <property type="molecule type" value="Genomic_DNA"/>
</dbReference>
<gene>
    <name evidence="8" type="ORF">EDC56_0234</name>
</gene>
<dbReference type="GO" id="GO:0045152">
    <property type="term" value="F:antisigma factor binding"/>
    <property type="evidence" value="ECO:0007669"/>
    <property type="project" value="TreeGrafter"/>
</dbReference>
<dbReference type="InterPro" id="IPR038484">
    <property type="entry name" value="MucB/RseB_C_sf"/>
</dbReference>
<dbReference type="Gene3D" id="2.50.20.10">
    <property type="entry name" value="Lipoprotein localisation LolA/LolB/LppX"/>
    <property type="match status" value="1"/>
</dbReference>
<keyword evidence="9" id="KW-1185">Reference proteome</keyword>
<dbReference type="RefSeq" id="WP_123710702.1">
    <property type="nucleotide sequence ID" value="NZ_RKHR01000003.1"/>
</dbReference>
<evidence type="ECO:0000256" key="5">
    <source>
        <dbReference type="SAM" id="SignalP"/>
    </source>
</evidence>
<evidence type="ECO:0000256" key="1">
    <source>
        <dbReference type="ARBA" id="ARBA00004418"/>
    </source>
</evidence>
<evidence type="ECO:0000313" key="8">
    <source>
        <dbReference type="EMBL" id="ROS04721.1"/>
    </source>
</evidence>
<dbReference type="InterPro" id="IPR005588">
    <property type="entry name" value="MucB_RseB"/>
</dbReference>
<dbReference type="PANTHER" id="PTHR38782">
    <property type="match status" value="1"/>
</dbReference>
<protein>
    <submittedName>
        <fullName evidence="8">MucB/RseB-like sigma(E) regulatory protein</fullName>
    </submittedName>
</protein>
<dbReference type="InterPro" id="IPR033436">
    <property type="entry name" value="MucB/RseB_C"/>
</dbReference>
<sequence>MALNRGRWAGLLLLSVALLPVTASAEAAVSPRERLSHMVEALRNLDYSGEFTFERGGQLQALRVAHRVENGVEKERILFLNGEHREIIRDGHKLSCIHPGQKLVSLQQPIDAGKFFAGEQVADYDIQSYYRVVVSGRARIADRDVVKITVEPRDAYRNGYQFYLDKEHNIPLKSVLFSSDGQILERFQFVSISFDRVTPKMVAPSENSFVQAHHHTPEGTQALASNVSMQPQWLPVGFKVAARSVDRIAGYGAEVTTYTDGLATLSLVVEPISSSVKVPQDLEGKARFGGTVALTRTYFIGQQAFLISVVGEVPVITAAKVARSVVLQYKKPQQAADKQPAKKSVTQ</sequence>
<feature type="domain" description="MucB/RseB N-terminal" evidence="6">
    <location>
        <begin position="31"/>
        <end position="201"/>
    </location>
</feature>
<dbReference type="OrthoDB" id="7067274at2"/>
<accession>A0A3N2DY11</accession>
<feature type="chain" id="PRO_5018261996" evidence="5">
    <location>
        <begin position="28"/>
        <end position="347"/>
    </location>
</feature>
<feature type="signal peptide" evidence="5">
    <location>
        <begin position="1"/>
        <end position="27"/>
    </location>
</feature>
<proteinExistence type="inferred from homology"/>
<keyword evidence="3 5" id="KW-0732">Signal</keyword>
<feature type="domain" description="MucB/RseB C-terminal" evidence="7">
    <location>
        <begin position="228"/>
        <end position="325"/>
    </location>
</feature>
<evidence type="ECO:0000259" key="7">
    <source>
        <dbReference type="Pfam" id="PF17188"/>
    </source>
</evidence>
<dbReference type="Gene3D" id="3.30.200.100">
    <property type="entry name" value="MucB/RseB, C-terminal domain"/>
    <property type="match status" value="1"/>
</dbReference>
<evidence type="ECO:0000313" key="9">
    <source>
        <dbReference type="Proteomes" id="UP000275394"/>
    </source>
</evidence>
<evidence type="ECO:0000259" key="6">
    <source>
        <dbReference type="Pfam" id="PF03888"/>
    </source>
</evidence>
<dbReference type="GO" id="GO:0030288">
    <property type="term" value="C:outer membrane-bounded periplasmic space"/>
    <property type="evidence" value="ECO:0007669"/>
    <property type="project" value="TreeGrafter"/>
</dbReference>